<gene>
    <name evidence="1" type="ORF">Mgra_00004558</name>
</gene>
<accession>A0A8S9ZQU6</accession>
<comment type="caution">
    <text evidence="1">The sequence shown here is derived from an EMBL/GenBank/DDBJ whole genome shotgun (WGS) entry which is preliminary data.</text>
</comment>
<evidence type="ECO:0000313" key="1">
    <source>
        <dbReference type="EMBL" id="KAF7635978.1"/>
    </source>
</evidence>
<protein>
    <submittedName>
        <fullName evidence="1">Uncharacterized protein</fullName>
    </submittedName>
</protein>
<reference evidence="1" key="1">
    <citation type="journal article" date="2020" name="Ecol. Evol.">
        <title>Genome structure and content of the rice root-knot nematode (Meloidogyne graminicola).</title>
        <authorList>
            <person name="Phan N.T."/>
            <person name="Danchin E.G.J."/>
            <person name="Klopp C."/>
            <person name="Perfus-Barbeoch L."/>
            <person name="Kozlowski D.K."/>
            <person name="Koutsovoulos G.D."/>
            <person name="Lopez-Roques C."/>
            <person name="Bouchez O."/>
            <person name="Zahm M."/>
            <person name="Besnard G."/>
            <person name="Bellafiore S."/>
        </authorList>
    </citation>
    <scope>NUCLEOTIDE SEQUENCE</scope>
    <source>
        <strain evidence="1">VN-18</strain>
    </source>
</reference>
<dbReference type="AlphaFoldDB" id="A0A8S9ZQU6"/>
<evidence type="ECO:0000313" key="2">
    <source>
        <dbReference type="Proteomes" id="UP000605970"/>
    </source>
</evidence>
<keyword evidence="2" id="KW-1185">Reference proteome</keyword>
<dbReference type="OrthoDB" id="2148490at2759"/>
<name>A0A8S9ZQU6_9BILA</name>
<dbReference type="Proteomes" id="UP000605970">
    <property type="component" value="Unassembled WGS sequence"/>
</dbReference>
<proteinExistence type="predicted"/>
<dbReference type="EMBL" id="JABEBT010000035">
    <property type="protein sequence ID" value="KAF7635978.1"/>
    <property type="molecule type" value="Genomic_DNA"/>
</dbReference>
<organism evidence="1 2">
    <name type="scientific">Meloidogyne graminicola</name>
    <dbReference type="NCBI Taxonomy" id="189291"/>
    <lineage>
        <taxon>Eukaryota</taxon>
        <taxon>Metazoa</taxon>
        <taxon>Ecdysozoa</taxon>
        <taxon>Nematoda</taxon>
        <taxon>Chromadorea</taxon>
        <taxon>Rhabditida</taxon>
        <taxon>Tylenchina</taxon>
        <taxon>Tylenchomorpha</taxon>
        <taxon>Tylenchoidea</taxon>
        <taxon>Meloidogynidae</taxon>
        <taxon>Meloidogyninae</taxon>
        <taxon>Meloidogyne</taxon>
    </lineage>
</organism>
<sequence length="225" mass="26022">MLMLFCRHSTLKTLQMAKPFNLIQQPYTIQTRHFGNSYAELIIQYTMTYSENSLLARAFVYTYQAIGSVSYFDCTGGVIATALACRLLTFPLFALSEKLVSKRMIANQLIKKQEAAAYYGEKAIMDQNTGRMTFAQPTRILTNLESRKRMLMLDKVEQLCYKTQYEYSVENKLQLHRILCLKIGTFPLWMHTAIALRTSIDCSQQFWSIYWIFVGPNFCSARSLT</sequence>